<feature type="domain" description="GH16" evidence="2">
    <location>
        <begin position="1"/>
        <end position="293"/>
    </location>
</feature>
<comment type="caution">
    <text evidence="3">The sequence shown here is derived from an EMBL/GenBank/DDBJ whole genome shotgun (WGS) entry which is preliminary data.</text>
</comment>
<dbReference type="InterPro" id="IPR013320">
    <property type="entry name" value="ConA-like_dom_sf"/>
</dbReference>
<evidence type="ECO:0000259" key="2">
    <source>
        <dbReference type="PROSITE" id="PS51762"/>
    </source>
</evidence>
<dbReference type="Pfam" id="PF00722">
    <property type="entry name" value="Glyco_hydro_16"/>
    <property type="match status" value="1"/>
</dbReference>
<dbReference type="PANTHER" id="PTHR10963:SF60">
    <property type="entry name" value="GRAM-NEGATIVE BACTERIA-BINDING PROTEIN 1-RELATED"/>
    <property type="match status" value="1"/>
</dbReference>
<dbReference type="InterPro" id="IPR000757">
    <property type="entry name" value="Beta-glucanase-like"/>
</dbReference>
<dbReference type="Gene3D" id="2.60.120.200">
    <property type="match status" value="1"/>
</dbReference>
<dbReference type="InterPro" id="IPR050546">
    <property type="entry name" value="Glycosyl_Hydrlase_16"/>
</dbReference>
<sequence length="293" mass="30893">MLSAPRPLLVRCLALLALLAGLAVAPTATQSASAAVATTDACGALVAKSTGGYWSCSFVDDFSGKSLDTSKWNVQNTALSGYALNATCFRGGNVALRGGTAVLSVTRSASANACTTPSGSFDTPYTGADINTSGKFSQANGRFEVRMKYPSYAGAGYQGGFWMNPQNRSYGAWPASGEIDVAEWYSQHADGVFPNLHYTGSTTGDMGQCAVANAAAWHTYTVEWSLHRMDYFVDGTLCHSRTWLPSSPLVNPQPFDKPFFLDLTAGVGGGTNAPTSATPFPAAITVDYARAWR</sequence>
<evidence type="ECO:0000313" key="4">
    <source>
        <dbReference type="Proteomes" id="UP000655410"/>
    </source>
</evidence>
<dbReference type="SUPFAM" id="SSF49899">
    <property type="entry name" value="Concanavalin A-like lectins/glucanases"/>
    <property type="match status" value="1"/>
</dbReference>
<dbReference type="CDD" id="cd08023">
    <property type="entry name" value="GH16_laminarinase_like"/>
    <property type="match status" value="1"/>
</dbReference>
<keyword evidence="4" id="KW-1185">Reference proteome</keyword>
<organism evidence="3 4">
    <name type="scientific">Nocardioides phosphati</name>
    <dbReference type="NCBI Taxonomy" id="1867775"/>
    <lineage>
        <taxon>Bacteria</taxon>
        <taxon>Bacillati</taxon>
        <taxon>Actinomycetota</taxon>
        <taxon>Actinomycetes</taxon>
        <taxon>Propionibacteriales</taxon>
        <taxon>Nocardioidaceae</taxon>
        <taxon>Nocardioides</taxon>
    </lineage>
</organism>
<dbReference type="PANTHER" id="PTHR10963">
    <property type="entry name" value="GLYCOSYL HYDROLASE-RELATED"/>
    <property type="match status" value="1"/>
</dbReference>
<name>A0ABQ2N9N6_9ACTN</name>
<evidence type="ECO:0000313" key="3">
    <source>
        <dbReference type="EMBL" id="GGO87818.1"/>
    </source>
</evidence>
<dbReference type="PROSITE" id="PS51762">
    <property type="entry name" value="GH16_2"/>
    <property type="match status" value="1"/>
</dbReference>
<dbReference type="RefSeq" id="WP_188783208.1">
    <property type="nucleotide sequence ID" value="NZ_BMNI01000002.1"/>
</dbReference>
<feature type="signal peptide" evidence="1">
    <location>
        <begin position="1"/>
        <end position="25"/>
    </location>
</feature>
<reference evidence="4" key="1">
    <citation type="journal article" date="2019" name="Int. J. Syst. Evol. Microbiol.">
        <title>The Global Catalogue of Microorganisms (GCM) 10K type strain sequencing project: providing services to taxonomists for standard genome sequencing and annotation.</title>
        <authorList>
            <consortium name="The Broad Institute Genomics Platform"/>
            <consortium name="The Broad Institute Genome Sequencing Center for Infectious Disease"/>
            <person name="Wu L."/>
            <person name="Ma J."/>
        </authorList>
    </citation>
    <scope>NUCLEOTIDE SEQUENCE [LARGE SCALE GENOMIC DNA]</scope>
    <source>
        <strain evidence="4">CGMCC 4.7371</strain>
    </source>
</reference>
<keyword evidence="1" id="KW-0732">Signal</keyword>
<protein>
    <recommendedName>
        <fullName evidence="2">GH16 domain-containing protein</fullName>
    </recommendedName>
</protein>
<dbReference type="EMBL" id="BMNI01000002">
    <property type="protein sequence ID" value="GGO87818.1"/>
    <property type="molecule type" value="Genomic_DNA"/>
</dbReference>
<gene>
    <name evidence="3" type="ORF">GCM10011584_13350</name>
</gene>
<dbReference type="Proteomes" id="UP000655410">
    <property type="component" value="Unassembled WGS sequence"/>
</dbReference>
<evidence type="ECO:0000256" key="1">
    <source>
        <dbReference type="SAM" id="SignalP"/>
    </source>
</evidence>
<accession>A0ABQ2N9N6</accession>
<feature type="chain" id="PRO_5046495158" description="GH16 domain-containing protein" evidence="1">
    <location>
        <begin position="26"/>
        <end position="293"/>
    </location>
</feature>
<proteinExistence type="predicted"/>